<dbReference type="PIRSF" id="PIRSF000429">
    <property type="entry name" value="Ac-CoA_Ac_transf"/>
    <property type="match status" value="1"/>
</dbReference>
<dbReference type="AlphaFoldDB" id="A0A8I0LBJ1"/>
<evidence type="ECO:0000256" key="6">
    <source>
        <dbReference type="ARBA" id="ARBA00040529"/>
    </source>
</evidence>
<evidence type="ECO:0000256" key="3">
    <source>
        <dbReference type="ARBA" id="ARBA00022679"/>
    </source>
</evidence>
<feature type="domain" description="Thiolase C-terminal" evidence="10">
    <location>
        <begin position="281"/>
        <end position="401"/>
    </location>
</feature>
<accession>A0A8I0LBJ1</accession>
<comment type="similarity">
    <text evidence="1 8">Belongs to the thiolase-like superfamily. Thiolase family.</text>
</comment>
<gene>
    <name evidence="11" type="ORF">H9627_03040</name>
</gene>
<dbReference type="PANTHER" id="PTHR18919">
    <property type="entry name" value="ACETYL-COA C-ACYLTRANSFERASE"/>
    <property type="match status" value="1"/>
</dbReference>
<organism evidence="11 12">
    <name type="scientific">Corynebacterium gallinarum</name>
    <dbReference type="NCBI Taxonomy" id="2762214"/>
    <lineage>
        <taxon>Bacteria</taxon>
        <taxon>Bacillati</taxon>
        <taxon>Actinomycetota</taxon>
        <taxon>Actinomycetes</taxon>
        <taxon>Mycobacteriales</taxon>
        <taxon>Corynebacteriaceae</taxon>
        <taxon>Corynebacterium</taxon>
    </lineage>
</organism>
<dbReference type="PANTHER" id="PTHR18919:SF107">
    <property type="entry name" value="ACETYL-COA ACETYLTRANSFERASE, CYTOSOLIC"/>
    <property type="match status" value="1"/>
</dbReference>
<dbReference type="InterPro" id="IPR020616">
    <property type="entry name" value="Thiolase_N"/>
</dbReference>
<comment type="caution">
    <text evidence="11">The sequence shown here is derived from an EMBL/GenBank/DDBJ whole genome shotgun (WGS) entry which is preliminary data.</text>
</comment>
<evidence type="ECO:0000313" key="12">
    <source>
        <dbReference type="Proteomes" id="UP000650224"/>
    </source>
</evidence>
<evidence type="ECO:0000256" key="1">
    <source>
        <dbReference type="ARBA" id="ARBA00010982"/>
    </source>
</evidence>
<dbReference type="Gene3D" id="3.40.47.10">
    <property type="match status" value="2"/>
</dbReference>
<evidence type="ECO:0000313" key="11">
    <source>
        <dbReference type="EMBL" id="MBD8029311.1"/>
    </source>
</evidence>
<evidence type="ECO:0000256" key="2">
    <source>
        <dbReference type="ARBA" id="ARBA00012705"/>
    </source>
</evidence>
<dbReference type="EC" id="2.3.1.9" evidence="2"/>
<dbReference type="InterPro" id="IPR020613">
    <property type="entry name" value="Thiolase_CS"/>
</dbReference>
<dbReference type="PROSITE" id="PS00737">
    <property type="entry name" value="THIOLASE_2"/>
    <property type="match status" value="1"/>
</dbReference>
<evidence type="ECO:0000259" key="9">
    <source>
        <dbReference type="Pfam" id="PF00108"/>
    </source>
</evidence>
<dbReference type="Pfam" id="PF02803">
    <property type="entry name" value="Thiolase_C"/>
    <property type="match status" value="1"/>
</dbReference>
<dbReference type="InterPro" id="IPR002155">
    <property type="entry name" value="Thiolase"/>
</dbReference>
<keyword evidence="12" id="KW-1185">Reference proteome</keyword>
<name>A0A8I0LBJ1_9CORY</name>
<dbReference type="InterPro" id="IPR016039">
    <property type="entry name" value="Thiolase-like"/>
</dbReference>
<proteinExistence type="inferred from homology"/>
<sequence length="402" mass="41296">MTTSSKTPNDPSDIVILGARRTPQGKLLGQLSTLTATQLGGRAIAAALESAGVRPDQVDQVIMGQVVQSDAGQNPARQAAVEAGIGLDVPAVTVNSVCLSGLRAITDAARLLRLGEAEVVVAGGQESMSGAPHLLPGARRGVAYGSVTAVDSLERDALTDAFDQRSMGVNTDEGNGQFTISREQQDEVAALSHQRAAAAWEEGAFDAEIAPVEVTVRKKGTITIDRDEGIRPETTVDTLAGLRPAFTPDGSITAGNSSPISDGAAATVLSTRAFAEAHGLEPLATIVGWANTAGPDTLLHAQPARATRAVLERAGWSTGDLDFLEINEAFGAVAVESLRELDYPLERTNIHGGAIALGHPVGTSGARIVVHAAHELARRGGGRAAVSICGGGGQGDALLLAR</sequence>
<dbReference type="InterPro" id="IPR020610">
    <property type="entry name" value="Thiolase_AS"/>
</dbReference>
<feature type="active site" description="Acyl-thioester intermediate" evidence="7">
    <location>
        <position position="98"/>
    </location>
</feature>
<keyword evidence="4 8" id="KW-0012">Acyltransferase</keyword>
<dbReference type="RefSeq" id="WP_191732565.1">
    <property type="nucleotide sequence ID" value="NZ_JACSPR010000002.1"/>
</dbReference>
<dbReference type="PROSITE" id="PS00098">
    <property type="entry name" value="THIOLASE_1"/>
    <property type="match status" value="1"/>
</dbReference>
<protein>
    <recommendedName>
        <fullName evidence="6">Probable acetyl-CoA acetyltransferase</fullName>
        <ecNumber evidence="2">2.3.1.9</ecNumber>
    </recommendedName>
    <alternativeName>
        <fullName evidence="5">Acetoacetyl-CoA thiolase</fullName>
    </alternativeName>
</protein>
<dbReference type="Pfam" id="PF00108">
    <property type="entry name" value="Thiolase_N"/>
    <property type="match status" value="1"/>
</dbReference>
<dbReference type="CDD" id="cd00751">
    <property type="entry name" value="thiolase"/>
    <property type="match status" value="1"/>
</dbReference>
<evidence type="ECO:0000256" key="5">
    <source>
        <dbReference type="ARBA" id="ARBA00030755"/>
    </source>
</evidence>
<dbReference type="EMBL" id="JACSPR010000002">
    <property type="protein sequence ID" value="MBD8029311.1"/>
    <property type="molecule type" value="Genomic_DNA"/>
</dbReference>
<dbReference type="NCBIfam" id="TIGR01930">
    <property type="entry name" value="AcCoA-C-Actrans"/>
    <property type="match status" value="1"/>
</dbReference>
<evidence type="ECO:0000256" key="7">
    <source>
        <dbReference type="PIRSR" id="PIRSR000429-1"/>
    </source>
</evidence>
<dbReference type="SUPFAM" id="SSF53901">
    <property type="entry name" value="Thiolase-like"/>
    <property type="match status" value="2"/>
</dbReference>
<dbReference type="PROSITE" id="PS00099">
    <property type="entry name" value="THIOLASE_3"/>
    <property type="match status" value="1"/>
</dbReference>
<evidence type="ECO:0000256" key="4">
    <source>
        <dbReference type="ARBA" id="ARBA00023315"/>
    </source>
</evidence>
<dbReference type="Proteomes" id="UP000650224">
    <property type="component" value="Unassembled WGS sequence"/>
</dbReference>
<dbReference type="InterPro" id="IPR020615">
    <property type="entry name" value="Thiolase_acyl_enz_int_AS"/>
</dbReference>
<feature type="domain" description="Thiolase N-terminal" evidence="9">
    <location>
        <begin position="14"/>
        <end position="272"/>
    </location>
</feature>
<evidence type="ECO:0000259" key="10">
    <source>
        <dbReference type="Pfam" id="PF02803"/>
    </source>
</evidence>
<dbReference type="InterPro" id="IPR020617">
    <property type="entry name" value="Thiolase_C"/>
</dbReference>
<evidence type="ECO:0000256" key="8">
    <source>
        <dbReference type="RuleBase" id="RU003557"/>
    </source>
</evidence>
<feature type="active site" description="Proton acceptor" evidence="7">
    <location>
        <position position="389"/>
    </location>
</feature>
<reference evidence="11 12" key="1">
    <citation type="submission" date="2020-08" db="EMBL/GenBank/DDBJ databases">
        <title>A Genomic Blueprint of the Chicken Gut Microbiome.</title>
        <authorList>
            <person name="Gilroy R."/>
            <person name="Ravi A."/>
            <person name="Getino M."/>
            <person name="Pursley I."/>
            <person name="Horton D.L."/>
            <person name="Alikhan N.-F."/>
            <person name="Baker D."/>
            <person name="Gharbi K."/>
            <person name="Hall N."/>
            <person name="Watson M."/>
            <person name="Adriaenssens E.M."/>
            <person name="Foster-Nyarko E."/>
            <person name="Jarju S."/>
            <person name="Secka A."/>
            <person name="Antonio M."/>
            <person name="Oren A."/>
            <person name="Chaudhuri R."/>
            <person name="La Ragione R.M."/>
            <person name="Hildebrand F."/>
            <person name="Pallen M.J."/>
        </authorList>
    </citation>
    <scope>NUCLEOTIDE SEQUENCE [LARGE SCALE GENOMIC DNA]</scope>
    <source>
        <strain evidence="11 12">Sa1YVA5</strain>
    </source>
</reference>
<feature type="active site" description="Proton acceptor" evidence="7">
    <location>
        <position position="359"/>
    </location>
</feature>
<keyword evidence="3 8" id="KW-0808">Transferase</keyword>
<dbReference type="GO" id="GO:0003985">
    <property type="term" value="F:acetyl-CoA C-acetyltransferase activity"/>
    <property type="evidence" value="ECO:0007669"/>
    <property type="project" value="UniProtKB-EC"/>
</dbReference>